<dbReference type="InterPro" id="IPR032466">
    <property type="entry name" value="Metal_Hydrolase"/>
</dbReference>
<dbReference type="PIRSF" id="PIRSF005902">
    <property type="entry name" value="DNase_TatD"/>
    <property type="match status" value="1"/>
</dbReference>
<keyword evidence="3" id="KW-1185">Reference proteome</keyword>
<reference evidence="2" key="1">
    <citation type="journal article" date="2022" name="Cell">
        <title>Design, construction, and in vivo augmentation of a complex gut microbiome.</title>
        <authorList>
            <person name="Cheng A.G."/>
            <person name="Ho P.Y."/>
            <person name="Aranda-Diaz A."/>
            <person name="Jain S."/>
            <person name="Yu F.B."/>
            <person name="Meng X."/>
            <person name="Wang M."/>
            <person name="Iakiviak M."/>
            <person name="Nagashima K."/>
            <person name="Zhao A."/>
            <person name="Murugkar P."/>
            <person name="Patil A."/>
            <person name="Atabakhsh K."/>
            <person name="Weakley A."/>
            <person name="Yan J."/>
            <person name="Brumbaugh A.R."/>
            <person name="Higginbottom S."/>
            <person name="Dimas A."/>
            <person name="Shiver A.L."/>
            <person name="Deutschbauer A."/>
            <person name="Neff N."/>
            <person name="Sonnenburg J.L."/>
            <person name="Huang K.C."/>
            <person name="Fischbach M.A."/>
        </authorList>
    </citation>
    <scope>NUCLEOTIDE SEQUENCE</scope>
    <source>
        <strain evidence="2">DSM 19829</strain>
    </source>
</reference>
<dbReference type="PANTHER" id="PTHR46124">
    <property type="entry name" value="D-AMINOACYL-TRNA DEACYLASE"/>
    <property type="match status" value="1"/>
</dbReference>
<dbReference type="InterPro" id="IPR015991">
    <property type="entry name" value="TatD/YcfH-like"/>
</dbReference>
<dbReference type="Pfam" id="PF01026">
    <property type="entry name" value="TatD_DNase"/>
    <property type="match status" value="1"/>
</dbReference>
<dbReference type="EMBL" id="CP102290">
    <property type="protein sequence ID" value="UWP61233.1"/>
    <property type="molecule type" value="Genomic_DNA"/>
</dbReference>
<evidence type="ECO:0000256" key="1">
    <source>
        <dbReference type="ARBA" id="ARBA00022723"/>
    </source>
</evidence>
<dbReference type="SUPFAM" id="SSF51556">
    <property type="entry name" value="Metallo-dependent hydrolases"/>
    <property type="match status" value="1"/>
</dbReference>
<accession>A0ABY5VQ85</accession>
<organism evidence="2 3">
    <name type="scientific">Ruminococcus gauvreauii</name>
    <dbReference type="NCBI Taxonomy" id="438033"/>
    <lineage>
        <taxon>Bacteria</taxon>
        <taxon>Bacillati</taxon>
        <taxon>Bacillota</taxon>
        <taxon>Clostridia</taxon>
        <taxon>Eubacteriales</taxon>
        <taxon>Oscillospiraceae</taxon>
        <taxon>Ruminococcus</taxon>
    </lineage>
</organism>
<keyword evidence="2" id="KW-0378">Hydrolase</keyword>
<dbReference type="GO" id="GO:0016787">
    <property type="term" value="F:hydrolase activity"/>
    <property type="evidence" value="ECO:0007669"/>
    <property type="project" value="UniProtKB-KW"/>
</dbReference>
<evidence type="ECO:0000313" key="2">
    <source>
        <dbReference type="EMBL" id="UWP61233.1"/>
    </source>
</evidence>
<dbReference type="CDD" id="cd01310">
    <property type="entry name" value="TatD_DNAse"/>
    <property type="match status" value="1"/>
</dbReference>
<keyword evidence="1" id="KW-0479">Metal-binding</keyword>
<dbReference type="PANTHER" id="PTHR46124:SF2">
    <property type="entry name" value="D-AMINOACYL-TRNA DEACYLASE"/>
    <property type="match status" value="1"/>
</dbReference>
<dbReference type="InterPro" id="IPR001130">
    <property type="entry name" value="TatD-like"/>
</dbReference>
<proteinExistence type="predicted"/>
<dbReference type="Proteomes" id="UP001060164">
    <property type="component" value="Chromosome"/>
</dbReference>
<dbReference type="RefSeq" id="WP_028527710.1">
    <property type="nucleotide sequence ID" value="NZ_CABLBR010000004.1"/>
</dbReference>
<gene>
    <name evidence="2" type="ORF">NQ502_09490</name>
</gene>
<name>A0ABY5VQ85_9FIRM</name>
<sequence>MIFESHAHYDDEAFDEDREELLGAMRAHGVEYIINSSASVRGLHGTVKLMEQYPFIYGAVGLHPDEVGDMTADLMEEIRELCRHEKTAAVGEIGLDYYWDKERHELQKKWFEAQMELAREEKLPFIVHSRDAAADTLDMVKALHGGDIGGVIHCFSYSKETAREYLDMGLYLGIGGVITFKNARKLKEVVEYAPLASLLLETDCPYLAPAPYRGKRNHSLYLTYVAQAIAELKNVSYEEVVAATNENAKTLFTRVK</sequence>
<dbReference type="Gene3D" id="3.20.20.140">
    <property type="entry name" value="Metal-dependent hydrolases"/>
    <property type="match status" value="1"/>
</dbReference>
<protein>
    <submittedName>
        <fullName evidence="2">TatD family hydrolase</fullName>
    </submittedName>
</protein>
<evidence type="ECO:0000313" key="3">
    <source>
        <dbReference type="Proteomes" id="UP001060164"/>
    </source>
</evidence>
<dbReference type="NCBIfam" id="TIGR00010">
    <property type="entry name" value="YchF/TatD family DNA exonuclease"/>
    <property type="match status" value="1"/>
</dbReference>